<evidence type="ECO:0000259" key="1">
    <source>
        <dbReference type="PROSITE" id="PS50943"/>
    </source>
</evidence>
<gene>
    <name evidence="2" type="ORF">HKX39_03320</name>
</gene>
<dbReference type="Proteomes" id="UP000537862">
    <property type="component" value="Unassembled WGS sequence"/>
</dbReference>
<accession>A0A849P5Y8</accession>
<keyword evidence="3" id="KW-1185">Reference proteome</keyword>
<feature type="domain" description="HTH cro/C1-type" evidence="1">
    <location>
        <begin position="7"/>
        <end position="40"/>
    </location>
</feature>
<dbReference type="GO" id="GO:0003677">
    <property type="term" value="F:DNA binding"/>
    <property type="evidence" value="ECO:0007669"/>
    <property type="project" value="InterPro"/>
</dbReference>
<protein>
    <submittedName>
        <fullName evidence="2">Helix-turn-helix transcriptional regulator</fullName>
    </submittedName>
</protein>
<dbReference type="InterPro" id="IPR001387">
    <property type="entry name" value="Cro/C1-type_HTH"/>
</dbReference>
<organism evidence="2 3">
    <name type="scientific">Pelistega suis</name>
    <dbReference type="NCBI Taxonomy" id="1631957"/>
    <lineage>
        <taxon>Bacteria</taxon>
        <taxon>Pseudomonadati</taxon>
        <taxon>Pseudomonadota</taxon>
        <taxon>Betaproteobacteria</taxon>
        <taxon>Burkholderiales</taxon>
        <taxon>Alcaligenaceae</taxon>
        <taxon>Pelistega</taxon>
    </lineage>
</organism>
<dbReference type="AlphaFoldDB" id="A0A849P5Y8"/>
<dbReference type="RefSeq" id="WP_171679908.1">
    <property type="nucleotide sequence ID" value="NZ_JABGBN010000002.1"/>
</dbReference>
<dbReference type="InterPro" id="IPR010982">
    <property type="entry name" value="Lambda_DNA-bd_dom_sf"/>
</dbReference>
<sequence>MSNPYLIELALKHFNCTQKELAQRLKVSATQISKWKKGEHMSTDMETTLCTLR</sequence>
<comment type="caution">
    <text evidence="2">The sequence shown here is derived from an EMBL/GenBank/DDBJ whole genome shotgun (WGS) entry which is preliminary data.</text>
</comment>
<proteinExistence type="predicted"/>
<dbReference type="CDD" id="cd00093">
    <property type="entry name" value="HTH_XRE"/>
    <property type="match status" value="1"/>
</dbReference>
<dbReference type="PROSITE" id="PS50943">
    <property type="entry name" value="HTH_CROC1"/>
    <property type="match status" value="1"/>
</dbReference>
<evidence type="ECO:0000313" key="2">
    <source>
        <dbReference type="EMBL" id="NOL51202.1"/>
    </source>
</evidence>
<dbReference type="SUPFAM" id="SSF47413">
    <property type="entry name" value="lambda repressor-like DNA-binding domains"/>
    <property type="match status" value="1"/>
</dbReference>
<reference evidence="2 3" key="1">
    <citation type="submission" date="2020-05" db="EMBL/GenBank/DDBJ databases">
        <authorList>
            <person name="Niu N."/>
        </authorList>
    </citation>
    <scope>NUCLEOTIDE SEQUENCE [LARGE SCALE GENOMIC DNA]</scope>
    <source>
        <strain evidence="2 3">3340-03</strain>
    </source>
</reference>
<name>A0A849P5Y8_9BURK</name>
<dbReference type="EMBL" id="JABGBN010000002">
    <property type="protein sequence ID" value="NOL51202.1"/>
    <property type="molecule type" value="Genomic_DNA"/>
</dbReference>
<dbReference type="Gene3D" id="1.10.260.40">
    <property type="entry name" value="lambda repressor-like DNA-binding domains"/>
    <property type="match status" value="1"/>
</dbReference>
<dbReference type="Pfam" id="PF01381">
    <property type="entry name" value="HTH_3"/>
    <property type="match status" value="1"/>
</dbReference>
<evidence type="ECO:0000313" key="3">
    <source>
        <dbReference type="Proteomes" id="UP000537862"/>
    </source>
</evidence>